<feature type="compositionally biased region" description="Basic and acidic residues" evidence="7">
    <location>
        <begin position="426"/>
        <end position="437"/>
    </location>
</feature>
<dbReference type="InterPro" id="IPR003409">
    <property type="entry name" value="MORN"/>
</dbReference>
<gene>
    <name evidence="8" type="ORF">HF086_015015</name>
</gene>
<dbReference type="PANTHER" id="PTHR46437">
    <property type="entry name" value="MORN REPEAT-CONTAINING PROTEIN 5"/>
    <property type="match status" value="1"/>
</dbReference>
<feature type="compositionally biased region" description="Polar residues" evidence="7">
    <location>
        <begin position="440"/>
        <end position="461"/>
    </location>
</feature>
<evidence type="ECO:0000256" key="3">
    <source>
        <dbReference type="ARBA" id="ARBA00022737"/>
    </source>
</evidence>
<name>A0A922M6I0_SPOEX</name>
<comment type="caution">
    <text evidence="8">The sequence shown here is derived from an EMBL/GenBank/DDBJ whole genome shotgun (WGS) entry which is preliminary data.</text>
</comment>
<evidence type="ECO:0000256" key="1">
    <source>
        <dbReference type="ARBA" id="ARBA00004230"/>
    </source>
</evidence>
<dbReference type="PANTHER" id="PTHR46437:SF1">
    <property type="entry name" value="MORN REPEAT-CONTAINING PROTEIN 5"/>
    <property type="match status" value="1"/>
</dbReference>
<evidence type="ECO:0000256" key="6">
    <source>
        <dbReference type="ARBA" id="ARBA00023273"/>
    </source>
</evidence>
<reference evidence="8" key="1">
    <citation type="journal article" date="2021" name="G3 (Bethesda)">
        <title>Genome and transcriptome analysis of the beet armyworm Spodoptera exigua reveals targets for pest control. .</title>
        <authorList>
            <person name="Simon S."/>
            <person name="Breeschoten T."/>
            <person name="Jansen H.J."/>
            <person name="Dirks R.P."/>
            <person name="Schranz M.E."/>
            <person name="Ros V.I.D."/>
        </authorList>
    </citation>
    <scope>NUCLEOTIDE SEQUENCE</scope>
    <source>
        <strain evidence="8">TB_SE_WUR_2020</strain>
    </source>
</reference>
<dbReference type="InterPro" id="IPR042814">
    <property type="entry name" value="Morn5"/>
</dbReference>
<organism evidence="8 9">
    <name type="scientific">Spodoptera exigua</name>
    <name type="common">Beet armyworm</name>
    <name type="synonym">Noctua fulgens</name>
    <dbReference type="NCBI Taxonomy" id="7107"/>
    <lineage>
        <taxon>Eukaryota</taxon>
        <taxon>Metazoa</taxon>
        <taxon>Ecdysozoa</taxon>
        <taxon>Arthropoda</taxon>
        <taxon>Hexapoda</taxon>
        <taxon>Insecta</taxon>
        <taxon>Pterygota</taxon>
        <taxon>Neoptera</taxon>
        <taxon>Endopterygota</taxon>
        <taxon>Lepidoptera</taxon>
        <taxon>Glossata</taxon>
        <taxon>Ditrysia</taxon>
        <taxon>Noctuoidea</taxon>
        <taxon>Noctuidae</taxon>
        <taxon>Amphipyrinae</taxon>
        <taxon>Spodoptera</taxon>
    </lineage>
</organism>
<dbReference type="Proteomes" id="UP000814243">
    <property type="component" value="Unassembled WGS sequence"/>
</dbReference>
<evidence type="ECO:0000256" key="7">
    <source>
        <dbReference type="SAM" id="MobiDB-lite"/>
    </source>
</evidence>
<dbReference type="SUPFAM" id="SSF82185">
    <property type="entry name" value="Histone H3 K4-specific methyltransferase SET7/9 N-terminal domain"/>
    <property type="match status" value="1"/>
</dbReference>
<dbReference type="Gene3D" id="2.20.110.10">
    <property type="entry name" value="Histone H3 K4-specific methyltransferase SET7/9 N-terminal domain"/>
    <property type="match status" value="1"/>
</dbReference>
<feature type="region of interest" description="Disordered" evidence="7">
    <location>
        <begin position="395"/>
        <end position="461"/>
    </location>
</feature>
<evidence type="ECO:0000313" key="8">
    <source>
        <dbReference type="EMBL" id="KAH9631030.1"/>
    </source>
</evidence>
<accession>A0A922M6I0</accession>
<keyword evidence="5" id="KW-0969">Cilium</keyword>
<keyword evidence="6" id="KW-0966">Cell projection</keyword>
<comment type="subcellular location">
    <subcellularLocation>
        <location evidence="1">Cell projection</location>
        <location evidence="1">Cilium</location>
        <location evidence="1">Flagellum</location>
    </subcellularLocation>
</comment>
<dbReference type="Pfam" id="PF02493">
    <property type="entry name" value="MORN"/>
    <property type="match status" value="3"/>
</dbReference>
<dbReference type="GO" id="GO:0031514">
    <property type="term" value="C:motile cilium"/>
    <property type="evidence" value="ECO:0007669"/>
    <property type="project" value="UniProtKB-SubCell"/>
</dbReference>
<dbReference type="EMBL" id="JACEFF010000782">
    <property type="protein sequence ID" value="KAH9631030.1"/>
    <property type="molecule type" value="Genomic_DNA"/>
</dbReference>
<dbReference type="SMART" id="SM00698">
    <property type="entry name" value="MORN"/>
    <property type="match status" value="3"/>
</dbReference>
<evidence type="ECO:0000256" key="2">
    <source>
        <dbReference type="ARBA" id="ARBA00016322"/>
    </source>
</evidence>
<sequence>MMSSQKRRSTNPSYCPEKRISQWENLMRKFSDSRKVQSKAAPVDISQAGLSTKTFPTSSRYEGSWGILGMSGYGKYTFPNGVTYVGEFDDGEFHGKGEMQYKDGMVLRGRWENGVMVERTLLFGDSLQFAIEYECGIKPAGGSFLTAEQPTRNIPPGHYDTGDGFYDSKTKMIYKYDEEGAILRVPSLDEQNWIESNCRVNPEEPLGPRPDLYETFIPPVVQPEPLPPPAAGVVYKGEFKEGTFHGVGELIYTTHQDKGCSIIRGIWENGVMKSRTLRFSDTLEYDEYKWKYCVPPDRRLRCFKTGVGKGDIAEYQTSIQPAGKSYLTAQQPTNEIPPGYYDTGDGLYSPNTKVVYNYHDLTSIKRATSEQEQRWIVENCRFADLGPLGPRPDMYETYQQPTDLLTPPPPPPTTSIPKIISSQFDMEYHTPEKDFYDPSKFSSPSTQKLDQKLPSNHNFKK</sequence>
<protein>
    <recommendedName>
        <fullName evidence="2">MORN repeat-containing protein 5</fullName>
    </recommendedName>
</protein>
<evidence type="ECO:0000313" key="9">
    <source>
        <dbReference type="Proteomes" id="UP000814243"/>
    </source>
</evidence>
<evidence type="ECO:0000256" key="5">
    <source>
        <dbReference type="ARBA" id="ARBA00023069"/>
    </source>
</evidence>
<evidence type="ECO:0000256" key="4">
    <source>
        <dbReference type="ARBA" id="ARBA00022846"/>
    </source>
</evidence>
<dbReference type="AlphaFoldDB" id="A0A922M6I0"/>
<proteinExistence type="predicted"/>
<keyword evidence="4" id="KW-0282">Flagellum</keyword>
<keyword evidence="3" id="KW-0677">Repeat</keyword>